<protein>
    <submittedName>
        <fullName evidence="2">Uncharacterized protein</fullName>
    </submittedName>
</protein>
<reference evidence="2" key="2">
    <citation type="submission" date="2023-04" db="EMBL/GenBank/DDBJ databases">
        <authorList>
            <person name="Bu L."/>
            <person name="Lu L."/>
            <person name="Laidemitt M.R."/>
            <person name="Zhang S.M."/>
            <person name="Mutuku M."/>
            <person name="Mkoji G."/>
            <person name="Steinauer M."/>
            <person name="Loker E.S."/>
        </authorList>
    </citation>
    <scope>NUCLEOTIDE SEQUENCE</scope>
    <source>
        <strain evidence="2">KasaAsao</strain>
        <tissue evidence="2">Whole Snail</tissue>
    </source>
</reference>
<evidence type="ECO:0000313" key="3">
    <source>
        <dbReference type="Proteomes" id="UP001233172"/>
    </source>
</evidence>
<name>A0AAD8FJS8_BIOPF</name>
<feature type="region of interest" description="Disordered" evidence="1">
    <location>
        <begin position="109"/>
        <end position="139"/>
    </location>
</feature>
<evidence type="ECO:0000256" key="1">
    <source>
        <dbReference type="SAM" id="MobiDB-lite"/>
    </source>
</evidence>
<organism evidence="2 3">
    <name type="scientific">Biomphalaria pfeifferi</name>
    <name type="common">Bloodfluke planorb</name>
    <name type="synonym">Freshwater snail</name>
    <dbReference type="NCBI Taxonomy" id="112525"/>
    <lineage>
        <taxon>Eukaryota</taxon>
        <taxon>Metazoa</taxon>
        <taxon>Spiralia</taxon>
        <taxon>Lophotrochozoa</taxon>
        <taxon>Mollusca</taxon>
        <taxon>Gastropoda</taxon>
        <taxon>Heterobranchia</taxon>
        <taxon>Euthyneura</taxon>
        <taxon>Panpulmonata</taxon>
        <taxon>Hygrophila</taxon>
        <taxon>Lymnaeoidea</taxon>
        <taxon>Planorbidae</taxon>
        <taxon>Biomphalaria</taxon>
    </lineage>
</organism>
<dbReference type="EMBL" id="JASAOG010000011">
    <property type="protein sequence ID" value="KAK0066081.1"/>
    <property type="molecule type" value="Genomic_DNA"/>
</dbReference>
<accession>A0AAD8FJS8</accession>
<reference evidence="2" key="1">
    <citation type="journal article" date="2023" name="PLoS Negl. Trop. Dis.">
        <title>A genome sequence for Biomphalaria pfeifferi, the major vector snail for the human-infecting parasite Schistosoma mansoni.</title>
        <authorList>
            <person name="Bu L."/>
            <person name="Lu L."/>
            <person name="Laidemitt M.R."/>
            <person name="Zhang S.M."/>
            <person name="Mutuku M."/>
            <person name="Mkoji G."/>
            <person name="Steinauer M."/>
            <person name="Loker E.S."/>
        </authorList>
    </citation>
    <scope>NUCLEOTIDE SEQUENCE</scope>
    <source>
        <strain evidence="2">KasaAsao</strain>
    </source>
</reference>
<keyword evidence="3" id="KW-1185">Reference proteome</keyword>
<feature type="non-terminal residue" evidence="2">
    <location>
        <position position="188"/>
    </location>
</feature>
<proteinExistence type="predicted"/>
<gene>
    <name evidence="2" type="ORF">Bpfe_004202</name>
</gene>
<dbReference type="AlphaFoldDB" id="A0AAD8FJS8"/>
<sequence>MAFSTKQKNDLLIDFDLAPPNVTVDTPLVTSSNPFVEVGVSLHSNAPSRPVIIVSAPNSTPGELGETLFESSTDVQDYQAFVQSSADALKANSQAIESLASKLESSEIEPGVSHHHHFEHHHHHHHHQEHHSQKHHGQPHVVIKRPGYETLNEGQIAMDGFFDLSHIFASYRHQKKPKHDKKKKSTDG</sequence>
<dbReference type="Proteomes" id="UP001233172">
    <property type="component" value="Unassembled WGS sequence"/>
</dbReference>
<feature type="compositionally biased region" description="Basic residues" evidence="1">
    <location>
        <begin position="113"/>
        <end position="138"/>
    </location>
</feature>
<evidence type="ECO:0000313" key="2">
    <source>
        <dbReference type="EMBL" id="KAK0066081.1"/>
    </source>
</evidence>
<comment type="caution">
    <text evidence="2">The sequence shown here is derived from an EMBL/GenBank/DDBJ whole genome shotgun (WGS) entry which is preliminary data.</text>
</comment>